<protein>
    <recommendedName>
        <fullName evidence="3">Phenylacetate--CoA ligase family protein</fullName>
    </recommendedName>
</protein>
<dbReference type="InterPro" id="IPR042099">
    <property type="entry name" value="ANL_N_sf"/>
</dbReference>
<gene>
    <name evidence="1" type="ORF">C7Y72_07500</name>
</gene>
<dbReference type="PANTHER" id="PTHR36932">
    <property type="entry name" value="CAPSULAR POLYSACCHARIDE BIOSYNTHESIS PROTEIN"/>
    <property type="match status" value="1"/>
</dbReference>
<dbReference type="PANTHER" id="PTHR36932:SF1">
    <property type="entry name" value="CAPSULAR POLYSACCHARIDE BIOSYNTHESIS PROTEIN"/>
    <property type="match status" value="1"/>
</dbReference>
<dbReference type="Gene3D" id="3.40.50.12780">
    <property type="entry name" value="N-terminal domain of ligase-like"/>
    <property type="match status" value="1"/>
</dbReference>
<proteinExistence type="predicted"/>
<reference evidence="1 2" key="1">
    <citation type="submission" date="2018-03" db="EMBL/GenBank/DDBJ databases">
        <title>Aquarubrobacter algicola gen. nov., sp. nov., a novel actinobacterium isolated from shallow eutrophic lake during the end of cyanobacterial harmful algal blooms.</title>
        <authorList>
            <person name="Chun S.J."/>
        </authorList>
    </citation>
    <scope>NUCLEOTIDE SEQUENCE [LARGE SCALE GENOMIC DNA]</scope>
    <source>
        <strain evidence="1 2">Seoho-28</strain>
    </source>
</reference>
<comment type="caution">
    <text evidence="1">The sequence shown here is derived from an EMBL/GenBank/DDBJ whole genome shotgun (WGS) entry which is preliminary data.</text>
</comment>
<dbReference type="EMBL" id="PYYB01000001">
    <property type="protein sequence ID" value="PTL59502.1"/>
    <property type="molecule type" value="Genomic_DNA"/>
</dbReference>
<dbReference type="Proteomes" id="UP000240739">
    <property type="component" value="Unassembled WGS sequence"/>
</dbReference>
<evidence type="ECO:0000313" key="2">
    <source>
        <dbReference type="Proteomes" id="UP000240739"/>
    </source>
</evidence>
<dbReference type="SUPFAM" id="SSF56801">
    <property type="entry name" value="Acetyl-CoA synthetase-like"/>
    <property type="match status" value="1"/>
</dbReference>
<dbReference type="OrthoDB" id="580775at2"/>
<sequence>MSTTPHAPFSAFRSRLEDLVLAERPEHLERRTWSRDRLIAHQRAALADLVAHAVEHSAFHARRLAGIDLTTLDPTDLRDLPVMTKTDLMEHFDDVLTVPGIDRARVEAALAATNGTPVPLTGDHLAFTSGGSSGVRGMFVYDLPALAQFVGAFSRNLLARLLSFGDLPPDGVAVAYVGAGSAVHMTGVTEPLSEGGRLGLRYTVVPATAPIADIVARLNALAPPLLAGYPSILARLADERAAGRLEITPLAVTATSEPLGPDARTRISAGFGVPLVNGYATTEGLQGMSAPDDEAIVLAEDGCIVELVGADGTPVEPGTPSARVLVTTLRNRAQPLIRYELTDRLLALPAAPDHGHLRVAVHGRDDEHLRWGDVEIHPLAFRSVLVTEPGIVEYQVHQHPDGVVVDVVAPSGDIDGDALADRLSAALAGAGAPARTAEIRSVETIARHPVTGKVRRFVPLAA</sequence>
<evidence type="ECO:0008006" key="3">
    <source>
        <dbReference type="Google" id="ProtNLM"/>
    </source>
</evidence>
<evidence type="ECO:0000313" key="1">
    <source>
        <dbReference type="EMBL" id="PTL59502.1"/>
    </source>
</evidence>
<organism evidence="1 2">
    <name type="scientific">Paraconexibacter algicola</name>
    <dbReference type="NCBI Taxonomy" id="2133960"/>
    <lineage>
        <taxon>Bacteria</taxon>
        <taxon>Bacillati</taxon>
        <taxon>Actinomycetota</taxon>
        <taxon>Thermoleophilia</taxon>
        <taxon>Solirubrobacterales</taxon>
        <taxon>Paraconexibacteraceae</taxon>
        <taxon>Paraconexibacter</taxon>
    </lineage>
</organism>
<dbReference type="InterPro" id="IPR053158">
    <property type="entry name" value="CapK_Type1_Caps_Biosynth"/>
</dbReference>
<keyword evidence="2" id="KW-1185">Reference proteome</keyword>
<accession>A0A2T4UJS6</accession>
<dbReference type="RefSeq" id="WP_107568147.1">
    <property type="nucleotide sequence ID" value="NZ_PYYB01000001.1"/>
</dbReference>
<name>A0A2T4UJS6_9ACTN</name>
<dbReference type="AlphaFoldDB" id="A0A2T4UJS6"/>